<evidence type="ECO:0000313" key="11">
    <source>
        <dbReference type="Proteomes" id="UP000006671"/>
    </source>
</evidence>
<dbReference type="SUPFAM" id="SSF56112">
    <property type="entry name" value="Protein kinase-like (PK-like)"/>
    <property type="match status" value="1"/>
</dbReference>
<proteinExistence type="inferred from homology"/>
<dbReference type="InterPro" id="IPR008271">
    <property type="entry name" value="Ser/Thr_kinase_AS"/>
</dbReference>
<evidence type="ECO:0000256" key="8">
    <source>
        <dbReference type="SAM" id="MobiDB-lite"/>
    </source>
</evidence>
<evidence type="ECO:0000313" key="10">
    <source>
        <dbReference type="EMBL" id="EFC40685.1"/>
    </source>
</evidence>
<dbReference type="InParanoid" id="D2VRJ2"/>
<dbReference type="InterPro" id="IPR011009">
    <property type="entry name" value="Kinase-like_dom_sf"/>
</dbReference>
<keyword evidence="3" id="KW-0418">Kinase</keyword>
<dbReference type="PROSITE" id="PS00108">
    <property type="entry name" value="PROTEIN_KINASE_ST"/>
    <property type="match status" value="1"/>
</dbReference>
<keyword evidence="1" id="KW-0808">Transferase</keyword>
<dbReference type="PROSITE" id="PS00107">
    <property type="entry name" value="PROTEIN_KINASE_ATP"/>
    <property type="match status" value="1"/>
</dbReference>
<feature type="domain" description="Protein kinase" evidence="9">
    <location>
        <begin position="162"/>
        <end position="425"/>
    </location>
</feature>
<keyword evidence="7" id="KW-0723">Serine/threonine-protein kinase</keyword>
<evidence type="ECO:0000256" key="1">
    <source>
        <dbReference type="ARBA" id="ARBA00022679"/>
    </source>
</evidence>
<gene>
    <name evidence="10" type="ORF">NAEGRDRAFT_71604</name>
</gene>
<dbReference type="VEuPathDB" id="AmoebaDB:NAEGRDRAFT_71604"/>
<dbReference type="AlphaFoldDB" id="D2VRJ2"/>
<dbReference type="Gene3D" id="3.30.200.20">
    <property type="entry name" value="Phosphorylase Kinase, domain 1"/>
    <property type="match status" value="1"/>
</dbReference>
<dbReference type="GO" id="GO:0004674">
    <property type="term" value="F:protein serine/threonine kinase activity"/>
    <property type="evidence" value="ECO:0007669"/>
    <property type="project" value="UniProtKB-KW"/>
</dbReference>
<dbReference type="SMART" id="SM00220">
    <property type="entry name" value="S_TKc"/>
    <property type="match status" value="1"/>
</dbReference>
<dbReference type="GO" id="GO:0005634">
    <property type="term" value="C:nucleus"/>
    <property type="evidence" value="ECO:0007669"/>
    <property type="project" value="TreeGrafter"/>
</dbReference>
<dbReference type="GO" id="GO:0005524">
    <property type="term" value="F:ATP binding"/>
    <property type="evidence" value="ECO:0007669"/>
    <property type="project" value="UniProtKB-UniRule"/>
</dbReference>
<evidence type="ECO:0000256" key="2">
    <source>
        <dbReference type="ARBA" id="ARBA00022741"/>
    </source>
</evidence>
<evidence type="ECO:0000256" key="6">
    <source>
        <dbReference type="PROSITE-ProRule" id="PRU10141"/>
    </source>
</evidence>
<evidence type="ECO:0000259" key="9">
    <source>
        <dbReference type="PROSITE" id="PS50011"/>
    </source>
</evidence>
<dbReference type="Proteomes" id="UP000006671">
    <property type="component" value="Unassembled WGS sequence"/>
</dbReference>
<dbReference type="KEGG" id="ngr:NAEGRDRAFT_71604"/>
<keyword evidence="11" id="KW-1185">Reference proteome</keyword>
<sequence length="455" mass="51429">MIPTNYYFNDSNENTQPQQQPISNTTTNNTYQSLPIITSNNSDNYTDDYSSMMMAIDSTAMNHLRNSITFAINSNMYYNSQEETQPQHNDMTTLSSSLTNLHQQQPLLPLVSPSVVGVGGGMESKQCFINNYYNSFGYDLIVNNNPSTDDPRRLILENLYPGLVGEVIGEGGYGIVYHIRSTFPNSLAVKMIEIKNEEHLLTEIQRECSRNLIHPHILKINPEMKYCFNYALVESEYMKDGSLTKYKGKLKPEMCWQVLHQIASALDYMHKSLFIHRDVKPENILIRSIDLENGIIDVVLSDFGLTRSLETLSSNPLGAGSLLYMAPEQFTFHREITPSSDVFSLGVTMINLIASTCLSDCKMGMGQQMACENTHPDSHFRRKITWTLNEKASPEMLDLIIGMTRRKSSQRISCAEIVSHCERALKSGVAYQSKTLNPISKLIGYSLKQSLNIYD</sequence>
<dbReference type="InterPro" id="IPR050339">
    <property type="entry name" value="CC_SR_Kinase"/>
</dbReference>
<dbReference type="CDD" id="cd00180">
    <property type="entry name" value="PKc"/>
    <property type="match status" value="1"/>
</dbReference>
<name>D2VRJ2_NAEGR</name>
<protein>
    <submittedName>
        <fullName evidence="10">Predicted protein</fullName>
    </submittedName>
</protein>
<dbReference type="InterPro" id="IPR017441">
    <property type="entry name" value="Protein_kinase_ATP_BS"/>
</dbReference>
<dbReference type="OrthoDB" id="6334026at2759"/>
<dbReference type="Gene3D" id="1.10.510.10">
    <property type="entry name" value="Transferase(Phosphotransferase) domain 1"/>
    <property type="match status" value="1"/>
</dbReference>
<dbReference type="Pfam" id="PF00069">
    <property type="entry name" value="Pkinase"/>
    <property type="match status" value="1"/>
</dbReference>
<dbReference type="RefSeq" id="XP_002673429.1">
    <property type="nucleotide sequence ID" value="XM_002673383.1"/>
</dbReference>
<feature type="binding site" evidence="6">
    <location>
        <position position="190"/>
    </location>
    <ligand>
        <name>ATP</name>
        <dbReference type="ChEBI" id="CHEBI:30616"/>
    </ligand>
</feature>
<evidence type="ECO:0000256" key="5">
    <source>
        <dbReference type="ARBA" id="ARBA00037982"/>
    </source>
</evidence>
<dbReference type="PROSITE" id="PS50011">
    <property type="entry name" value="PROTEIN_KINASE_DOM"/>
    <property type="match status" value="1"/>
</dbReference>
<accession>D2VRJ2</accession>
<dbReference type="GeneID" id="8854660"/>
<reference evidence="10 11" key="1">
    <citation type="journal article" date="2010" name="Cell">
        <title>The genome of Naegleria gruberi illuminates early eukaryotic versatility.</title>
        <authorList>
            <person name="Fritz-Laylin L.K."/>
            <person name="Prochnik S.E."/>
            <person name="Ginger M.L."/>
            <person name="Dacks J.B."/>
            <person name="Carpenter M.L."/>
            <person name="Field M.C."/>
            <person name="Kuo A."/>
            <person name="Paredez A."/>
            <person name="Chapman J."/>
            <person name="Pham J."/>
            <person name="Shu S."/>
            <person name="Neupane R."/>
            <person name="Cipriano M."/>
            <person name="Mancuso J."/>
            <person name="Tu H."/>
            <person name="Salamov A."/>
            <person name="Lindquist E."/>
            <person name="Shapiro H."/>
            <person name="Lucas S."/>
            <person name="Grigoriev I.V."/>
            <person name="Cande W.Z."/>
            <person name="Fulton C."/>
            <person name="Rokhsar D.S."/>
            <person name="Dawson S.C."/>
        </authorList>
    </citation>
    <scope>NUCLEOTIDE SEQUENCE [LARGE SCALE GENOMIC DNA]</scope>
    <source>
        <strain evidence="10 11">NEG-M</strain>
    </source>
</reference>
<keyword evidence="4 6" id="KW-0067">ATP-binding</keyword>
<dbReference type="eggNOG" id="KOG0583">
    <property type="taxonomic scope" value="Eukaryota"/>
</dbReference>
<dbReference type="EMBL" id="GG738891">
    <property type="protein sequence ID" value="EFC40685.1"/>
    <property type="molecule type" value="Genomic_DNA"/>
</dbReference>
<dbReference type="STRING" id="5762.D2VRJ2"/>
<dbReference type="InterPro" id="IPR000719">
    <property type="entry name" value="Prot_kinase_dom"/>
</dbReference>
<feature type="region of interest" description="Disordered" evidence="8">
    <location>
        <begin position="1"/>
        <end position="31"/>
    </location>
</feature>
<evidence type="ECO:0000256" key="7">
    <source>
        <dbReference type="RuleBase" id="RU000304"/>
    </source>
</evidence>
<dbReference type="PANTHER" id="PTHR11042">
    <property type="entry name" value="EUKARYOTIC TRANSLATION INITIATION FACTOR 2-ALPHA KINASE EIF2-ALPHA KINASE -RELATED"/>
    <property type="match status" value="1"/>
</dbReference>
<comment type="similarity">
    <text evidence="5">Belongs to the protein kinase superfamily. Ser/Thr protein kinase family. GCN2 subfamily.</text>
</comment>
<keyword evidence="2 6" id="KW-0547">Nucleotide-binding</keyword>
<evidence type="ECO:0000256" key="3">
    <source>
        <dbReference type="ARBA" id="ARBA00022777"/>
    </source>
</evidence>
<organism evidence="11">
    <name type="scientific">Naegleria gruberi</name>
    <name type="common">Amoeba</name>
    <dbReference type="NCBI Taxonomy" id="5762"/>
    <lineage>
        <taxon>Eukaryota</taxon>
        <taxon>Discoba</taxon>
        <taxon>Heterolobosea</taxon>
        <taxon>Tetramitia</taxon>
        <taxon>Eutetramitia</taxon>
        <taxon>Vahlkampfiidae</taxon>
        <taxon>Naegleria</taxon>
    </lineage>
</organism>
<evidence type="ECO:0000256" key="4">
    <source>
        <dbReference type="ARBA" id="ARBA00022840"/>
    </source>
</evidence>
<dbReference type="GO" id="GO:0005737">
    <property type="term" value="C:cytoplasm"/>
    <property type="evidence" value="ECO:0007669"/>
    <property type="project" value="TreeGrafter"/>
</dbReference>